<dbReference type="EMBL" id="JAANBB010000737">
    <property type="protein sequence ID" value="KAF7535005.1"/>
    <property type="molecule type" value="Genomic_DNA"/>
</dbReference>
<proteinExistence type="predicted"/>
<dbReference type="PANTHER" id="PTHR40434">
    <property type="entry name" value="CUPIN_2 DOMAIN-CONTAINING PROTEIN"/>
    <property type="match status" value="1"/>
</dbReference>
<protein>
    <submittedName>
        <fullName evidence="1">Uncharacterized protein</fullName>
    </submittedName>
</protein>
<accession>A0A9P5GW56</accession>
<organism evidence="1 2">
    <name type="scientific">Cylindrodendrum hubeiense</name>
    <dbReference type="NCBI Taxonomy" id="595255"/>
    <lineage>
        <taxon>Eukaryota</taxon>
        <taxon>Fungi</taxon>
        <taxon>Dikarya</taxon>
        <taxon>Ascomycota</taxon>
        <taxon>Pezizomycotina</taxon>
        <taxon>Sordariomycetes</taxon>
        <taxon>Hypocreomycetidae</taxon>
        <taxon>Hypocreales</taxon>
        <taxon>Nectriaceae</taxon>
        <taxon>Cylindrodendrum</taxon>
    </lineage>
</organism>
<keyword evidence="2" id="KW-1185">Reference proteome</keyword>
<gene>
    <name evidence="1" type="ORF">G7Z17_g13272</name>
</gene>
<comment type="caution">
    <text evidence="1">The sequence shown here is derived from an EMBL/GenBank/DDBJ whole genome shotgun (WGS) entry which is preliminary data.</text>
</comment>
<evidence type="ECO:0000313" key="2">
    <source>
        <dbReference type="Proteomes" id="UP000722485"/>
    </source>
</evidence>
<sequence length="90" mass="10083">MGTEHENQVRSWGFGHVFTWTDAPNAHYPPHSRATLTTHLIVDGEMTMWYPLEKDGEKTTFEVGARVDVDAGRIHEVTIGSHGCTYVIGE</sequence>
<dbReference type="Proteomes" id="UP000722485">
    <property type="component" value="Unassembled WGS sequence"/>
</dbReference>
<reference evidence="1" key="1">
    <citation type="submission" date="2020-03" db="EMBL/GenBank/DDBJ databases">
        <title>Draft Genome Sequence of Cylindrodendrum hubeiense.</title>
        <authorList>
            <person name="Buettner E."/>
            <person name="Kellner H."/>
        </authorList>
    </citation>
    <scope>NUCLEOTIDE SEQUENCE</scope>
    <source>
        <strain evidence="1">IHI 201604</strain>
    </source>
</reference>
<name>A0A9P5GW56_9HYPO</name>
<dbReference type="SUPFAM" id="SSF51182">
    <property type="entry name" value="RmlC-like cupins"/>
    <property type="match status" value="1"/>
</dbReference>
<dbReference type="InterPro" id="IPR011051">
    <property type="entry name" value="RmlC_Cupin_sf"/>
</dbReference>
<dbReference type="PANTHER" id="PTHR40434:SF1">
    <property type="entry name" value="CUPIN TYPE-1 DOMAIN-CONTAINING PROTEIN"/>
    <property type="match status" value="1"/>
</dbReference>
<dbReference type="AlphaFoldDB" id="A0A9P5GW56"/>
<dbReference type="OrthoDB" id="5270965at2759"/>
<evidence type="ECO:0000313" key="1">
    <source>
        <dbReference type="EMBL" id="KAF7535005.1"/>
    </source>
</evidence>